<dbReference type="EMBL" id="LR797501">
    <property type="protein sequence ID" value="CAB4221038.1"/>
    <property type="molecule type" value="Genomic_DNA"/>
</dbReference>
<feature type="region of interest" description="Disordered" evidence="1">
    <location>
        <begin position="44"/>
        <end position="126"/>
    </location>
</feature>
<reference evidence="3" key="1">
    <citation type="submission" date="2020-05" db="EMBL/GenBank/DDBJ databases">
        <authorList>
            <person name="Chiriac C."/>
            <person name="Salcher M."/>
            <person name="Ghai R."/>
            <person name="Kavagutti S V."/>
        </authorList>
    </citation>
    <scope>NUCLEOTIDE SEQUENCE</scope>
</reference>
<dbReference type="EMBL" id="LR796981">
    <property type="protein sequence ID" value="CAB4179495.1"/>
    <property type="molecule type" value="Genomic_DNA"/>
</dbReference>
<evidence type="ECO:0000313" key="3">
    <source>
        <dbReference type="EMBL" id="CAB4221038.1"/>
    </source>
</evidence>
<name>A0A6J5SZY7_9CAUD</name>
<protein>
    <submittedName>
        <fullName evidence="3">Uncharacterized protein</fullName>
    </submittedName>
</protein>
<evidence type="ECO:0000313" key="2">
    <source>
        <dbReference type="EMBL" id="CAB4179495.1"/>
    </source>
</evidence>
<accession>A0A6J5SZY7</accession>
<feature type="compositionally biased region" description="Polar residues" evidence="1">
    <location>
        <begin position="44"/>
        <end position="68"/>
    </location>
</feature>
<feature type="compositionally biased region" description="Polar residues" evidence="1">
    <location>
        <begin position="92"/>
        <end position="103"/>
    </location>
</feature>
<evidence type="ECO:0000256" key="1">
    <source>
        <dbReference type="SAM" id="MobiDB-lite"/>
    </source>
</evidence>
<gene>
    <name evidence="2" type="ORF">UFOVP1033_142</name>
    <name evidence="3" type="ORF">UFOVP1631_142</name>
</gene>
<organism evidence="3">
    <name type="scientific">uncultured Caudovirales phage</name>
    <dbReference type="NCBI Taxonomy" id="2100421"/>
    <lineage>
        <taxon>Viruses</taxon>
        <taxon>Duplodnaviria</taxon>
        <taxon>Heunggongvirae</taxon>
        <taxon>Uroviricota</taxon>
        <taxon>Caudoviricetes</taxon>
        <taxon>Peduoviridae</taxon>
        <taxon>Maltschvirus</taxon>
        <taxon>Maltschvirus maltsch</taxon>
    </lineage>
</organism>
<sequence>MTNLGPQFQTKDWNPFIGASNALNTATVYGDYYKRALAQSIVHNKNVQNHVNSQQPQRQRPTPENTGAPTPGYLKRGAINPSTTGAPMPGTLKNNASTKSTPSVPVKPKGAKPTAPGTRPKPPKKK</sequence>
<proteinExistence type="predicted"/>